<reference evidence="3 4" key="1">
    <citation type="journal article" date="2011" name="Nat. Biotechnol.">
        <title>Comparative genomic analysis of the thermophilic biomass-degrading fungi Myceliophthora thermophila and Thielavia terrestris.</title>
        <authorList>
            <person name="Berka R.M."/>
            <person name="Grigoriev I.V."/>
            <person name="Otillar R."/>
            <person name="Salamov A."/>
            <person name="Grimwood J."/>
            <person name="Reid I."/>
            <person name="Ishmael N."/>
            <person name="John T."/>
            <person name="Darmond C."/>
            <person name="Moisan M.-C."/>
            <person name="Henrissat B."/>
            <person name="Coutinho P.M."/>
            <person name="Lombard V."/>
            <person name="Natvig D.O."/>
            <person name="Lindquist E."/>
            <person name="Schmutz J."/>
            <person name="Lucas S."/>
            <person name="Harris P."/>
            <person name="Powlowski J."/>
            <person name="Bellemare A."/>
            <person name="Taylor D."/>
            <person name="Butler G."/>
            <person name="de Vries R.P."/>
            <person name="Allijn I.E."/>
            <person name="van den Brink J."/>
            <person name="Ushinsky S."/>
            <person name="Storms R."/>
            <person name="Powell A.J."/>
            <person name="Paulsen I.T."/>
            <person name="Elbourne L.D.H."/>
            <person name="Baker S.E."/>
            <person name="Magnuson J."/>
            <person name="LaBoissiere S."/>
            <person name="Clutterbuck A.J."/>
            <person name="Martinez D."/>
            <person name="Wogulis M."/>
            <person name="de Leon A.L."/>
            <person name="Rey M.W."/>
            <person name="Tsang A."/>
        </authorList>
    </citation>
    <scope>NUCLEOTIDE SEQUENCE [LARGE SCALE GENOMIC DNA]</scope>
    <source>
        <strain evidence="4">ATCC 38088 / NRRL 8126</strain>
    </source>
</reference>
<protein>
    <submittedName>
        <fullName evidence="3">Uncharacterized protein</fullName>
    </submittedName>
</protein>
<keyword evidence="2" id="KW-0812">Transmembrane</keyword>
<gene>
    <name evidence="3" type="ORF">THITE_2144016</name>
</gene>
<dbReference type="AlphaFoldDB" id="G2R0I6"/>
<evidence type="ECO:0000313" key="3">
    <source>
        <dbReference type="EMBL" id="AEO66454.1"/>
    </source>
</evidence>
<dbReference type="STRING" id="578455.G2R0I6"/>
<feature type="region of interest" description="Disordered" evidence="1">
    <location>
        <begin position="239"/>
        <end position="295"/>
    </location>
</feature>
<feature type="compositionally biased region" description="Pro residues" evidence="1">
    <location>
        <begin position="489"/>
        <end position="498"/>
    </location>
</feature>
<keyword evidence="4" id="KW-1185">Reference proteome</keyword>
<dbReference type="PANTHER" id="PTHR35179">
    <property type="entry name" value="PROTEIN CBG02620"/>
    <property type="match status" value="1"/>
</dbReference>
<dbReference type="OrthoDB" id="428342at2759"/>
<dbReference type="eggNOG" id="ENOG502RXW3">
    <property type="taxonomic scope" value="Eukaryota"/>
</dbReference>
<feature type="transmembrane region" description="Helical" evidence="2">
    <location>
        <begin position="109"/>
        <end position="127"/>
    </location>
</feature>
<dbReference type="EMBL" id="CP003010">
    <property type="protein sequence ID" value="AEO66454.1"/>
    <property type="molecule type" value="Genomic_DNA"/>
</dbReference>
<proteinExistence type="predicted"/>
<keyword evidence="2" id="KW-1133">Transmembrane helix</keyword>
<dbReference type="PANTHER" id="PTHR35179:SF1">
    <property type="entry name" value="INTEGRAL MEMBRANE PROTEIN"/>
    <property type="match status" value="1"/>
</dbReference>
<feature type="region of interest" description="Disordered" evidence="1">
    <location>
        <begin position="307"/>
        <end position="348"/>
    </location>
</feature>
<dbReference type="GeneID" id="11517125"/>
<feature type="transmembrane region" description="Helical" evidence="2">
    <location>
        <begin position="17"/>
        <end position="35"/>
    </location>
</feature>
<feature type="region of interest" description="Disordered" evidence="1">
    <location>
        <begin position="455"/>
        <end position="499"/>
    </location>
</feature>
<feature type="compositionally biased region" description="Basic and acidic residues" evidence="1">
    <location>
        <begin position="259"/>
        <end position="273"/>
    </location>
</feature>
<keyword evidence="2" id="KW-0472">Membrane</keyword>
<feature type="compositionally biased region" description="Low complexity" evidence="1">
    <location>
        <begin position="455"/>
        <end position="464"/>
    </location>
</feature>
<accession>G2R0I6</accession>
<dbReference type="HOGENOM" id="CLU_022275_0_0_1"/>
<feature type="compositionally biased region" description="Pro residues" evidence="1">
    <location>
        <begin position="314"/>
        <end position="329"/>
    </location>
</feature>
<feature type="compositionally biased region" description="Polar residues" evidence="1">
    <location>
        <begin position="274"/>
        <end position="284"/>
    </location>
</feature>
<dbReference type="KEGG" id="ttt:THITE_2144016"/>
<dbReference type="RefSeq" id="XP_003652790.1">
    <property type="nucleotide sequence ID" value="XM_003652742.1"/>
</dbReference>
<evidence type="ECO:0000313" key="4">
    <source>
        <dbReference type="Proteomes" id="UP000008181"/>
    </source>
</evidence>
<evidence type="ECO:0000256" key="2">
    <source>
        <dbReference type="SAM" id="Phobius"/>
    </source>
</evidence>
<feature type="transmembrane region" description="Helical" evidence="2">
    <location>
        <begin position="56"/>
        <end position="89"/>
    </location>
</feature>
<sequence>MGTLVPPWYRTRKTSEGGLLVGAFVYGAAMAVAAFDCTKAGRQSYRSWKRCHKATIYVMMLWAEIIMYRGLLIAIGIINVSVFCIWIPARLQINEAFIRVNQVWDRIEKVLFAIIDLMMNAYFMWLVKSKLVAIGLTQYNLVYRANLAMVTVSVSLDVVLIGLMSLPDDAVYVQAHPLTYLAKLNIEMNMAELLGKVVKRSTERRSSIPGSTATDTSWHPPLGMHSFDREWLGSAKDVVMPTGTAGSGGCRSRSRRGGQMHELDMDILNRDEPGSTTRPRSSTKGPLDEDIPLPSPLAADQVQRTLSLRSQPRSPGPGSPRMPPSPARSPAPTGRRVMSTAPAPRAGPKDFSYLLRPEIYHPLTALNVPPAFRNPAQQSSPDTPIPDLLARGHFRAAAIAATQALTNGTVSPTDHARIFDLLYTRLACLTLIDATALAAQEVKALGDLHSAFYYSSSPSNQQPQADDDSADSPAHDRRAAADPSAPGRSPQPPQPPQHLVPWPLRLLAVRLQALGFGDPRRAVMSYYELAREARAQLGQARARHAHSDAEVWRARLADLGVRVAGALVEMDDLTGAIEHLGTLKPAAGDDGRMAAVRMALLWLHLGDVEAARGCIADKHGVVGSVEEKVVRALCDMADGEYDAALSGWTALREEVDDEMVAVNMAVCLLYVGRMHEGKALLETLVDSGRSSHTLLFNLTTLYELCTDRSRSLKLQLSERVAARGTRVDGWEKTNADFKLQ</sequence>
<evidence type="ECO:0000256" key="1">
    <source>
        <dbReference type="SAM" id="MobiDB-lite"/>
    </source>
</evidence>
<name>G2R0I6_THETT</name>
<organism evidence="3 4">
    <name type="scientific">Thermothielavioides terrestris (strain ATCC 38088 / NRRL 8126)</name>
    <name type="common">Thielavia terrestris</name>
    <dbReference type="NCBI Taxonomy" id="578455"/>
    <lineage>
        <taxon>Eukaryota</taxon>
        <taxon>Fungi</taxon>
        <taxon>Dikarya</taxon>
        <taxon>Ascomycota</taxon>
        <taxon>Pezizomycotina</taxon>
        <taxon>Sordariomycetes</taxon>
        <taxon>Sordariomycetidae</taxon>
        <taxon>Sordariales</taxon>
        <taxon>Chaetomiaceae</taxon>
        <taxon>Thermothielavioides</taxon>
        <taxon>Thermothielavioides terrestris</taxon>
    </lineage>
</organism>
<dbReference type="Proteomes" id="UP000008181">
    <property type="component" value="Chromosome 2"/>
</dbReference>